<keyword evidence="2" id="KW-1185">Reference proteome</keyword>
<evidence type="ECO:0000313" key="2">
    <source>
        <dbReference type="Proteomes" id="UP000277204"/>
    </source>
</evidence>
<dbReference type="EMBL" id="UZAI01002668">
    <property type="protein sequence ID" value="VDO73657.1"/>
    <property type="molecule type" value="Genomic_DNA"/>
</dbReference>
<dbReference type="Proteomes" id="UP000277204">
    <property type="component" value="Unassembled WGS sequence"/>
</dbReference>
<gene>
    <name evidence="1" type="ORF">SMRZ_LOCUS6898</name>
</gene>
<name>A0A3P7YNR8_9TREM</name>
<evidence type="ECO:0000313" key="1">
    <source>
        <dbReference type="EMBL" id="VDO73657.1"/>
    </source>
</evidence>
<organism evidence="1 2">
    <name type="scientific">Schistosoma margrebowiei</name>
    <dbReference type="NCBI Taxonomy" id="48269"/>
    <lineage>
        <taxon>Eukaryota</taxon>
        <taxon>Metazoa</taxon>
        <taxon>Spiralia</taxon>
        <taxon>Lophotrochozoa</taxon>
        <taxon>Platyhelminthes</taxon>
        <taxon>Trematoda</taxon>
        <taxon>Digenea</taxon>
        <taxon>Strigeidida</taxon>
        <taxon>Schistosomatoidea</taxon>
        <taxon>Schistosomatidae</taxon>
        <taxon>Schistosoma</taxon>
    </lineage>
</organism>
<dbReference type="AlphaFoldDB" id="A0A3P7YNR8"/>
<sequence>MLIQITGLVISCFDESNTFFPQLLEDQFFVAFHYSWSLWTETFPIVAFHS</sequence>
<reference evidence="1 2" key="1">
    <citation type="submission" date="2018-11" db="EMBL/GenBank/DDBJ databases">
        <authorList>
            <consortium name="Pathogen Informatics"/>
        </authorList>
    </citation>
    <scope>NUCLEOTIDE SEQUENCE [LARGE SCALE GENOMIC DNA]</scope>
    <source>
        <strain evidence="1 2">Zambia</strain>
    </source>
</reference>
<accession>A0A3P7YNR8</accession>
<proteinExistence type="predicted"/>
<protein>
    <submittedName>
        <fullName evidence="1">Uncharacterized protein</fullName>
    </submittedName>
</protein>